<protein>
    <recommendedName>
        <fullName evidence="3">DUF4440 domain-containing protein</fullName>
    </recommendedName>
</protein>
<dbReference type="InterPro" id="IPR032710">
    <property type="entry name" value="NTF2-like_dom_sf"/>
</dbReference>
<dbReference type="EMBL" id="JBIAMX010000014">
    <property type="protein sequence ID" value="MFF0545500.1"/>
    <property type="molecule type" value="Genomic_DNA"/>
</dbReference>
<proteinExistence type="predicted"/>
<reference evidence="1 2" key="1">
    <citation type="submission" date="2024-10" db="EMBL/GenBank/DDBJ databases">
        <title>The Natural Products Discovery Center: Release of the First 8490 Sequenced Strains for Exploring Actinobacteria Biosynthetic Diversity.</title>
        <authorList>
            <person name="Kalkreuter E."/>
            <person name="Kautsar S.A."/>
            <person name="Yang D."/>
            <person name="Bader C.D."/>
            <person name="Teijaro C.N."/>
            <person name="Fluegel L."/>
            <person name="Davis C.M."/>
            <person name="Simpson J.R."/>
            <person name="Lauterbach L."/>
            <person name="Steele A.D."/>
            <person name="Gui C."/>
            <person name="Meng S."/>
            <person name="Li G."/>
            <person name="Viehrig K."/>
            <person name="Ye F."/>
            <person name="Su P."/>
            <person name="Kiefer A.F."/>
            <person name="Nichols A."/>
            <person name="Cepeda A.J."/>
            <person name="Yan W."/>
            <person name="Fan B."/>
            <person name="Jiang Y."/>
            <person name="Adhikari A."/>
            <person name="Zheng C.-J."/>
            <person name="Schuster L."/>
            <person name="Cowan T.M."/>
            <person name="Smanski M.J."/>
            <person name="Chevrette M.G."/>
            <person name="De Carvalho L.P.S."/>
            <person name="Shen B."/>
        </authorList>
    </citation>
    <scope>NUCLEOTIDE SEQUENCE [LARGE SCALE GENOMIC DNA]</scope>
    <source>
        <strain evidence="1 2">NPDC004045</strain>
    </source>
</reference>
<accession>A0ABW6PSU5</accession>
<name>A0ABW6PSU5_9NOCA</name>
<evidence type="ECO:0000313" key="1">
    <source>
        <dbReference type="EMBL" id="MFF0545500.1"/>
    </source>
</evidence>
<dbReference type="RefSeq" id="WP_043657140.1">
    <property type="nucleotide sequence ID" value="NZ_JBIAMX010000014.1"/>
</dbReference>
<evidence type="ECO:0000313" key="2">
    <source>
        <dbReference type="Proteomes" id="UP001601444"/>
    </source>
</evidence>
<sequence>MALVDELERFLDEYQAGLADFDAERSAALWGTPGMLLGDEFAGALDTRELMAEGLRQSYPLYRRLGLGGVGHTLLEHAALTERIVRLRVRWHFRDAAGAPLTDSDYEYLLRRDTGGWRVYVAVDIDASRALAQLAAAQGIDLRDLAEDADGA</sequence>
<dbReference type="Proteomes" id="UP001601444">
    <property type="component" value="Unassembled WGS sequence"/>
</dbReference>
<dbReference type="SUPFAM" id="SSF54427">
    <property type="entry name" value="NTF2-like"/>
    <property type="match status" value="1"/>
</dbReference>
<keyword evidence="2" id="KW-1185">Reference proteome</keyword>
<evidence type="ECO:0008006" key="3">
    <source>
        <dbReference type="Google" id="ProtNLM"/>
    </source>
</evidence>
<gene>
    <name evidence="1" type="ORF">ACFYTF_21950</name>
</gene>
<organism evidence="1 2">
    <name type="scientific">Nocardia thailandica</name>
    <dbReference type="NCBI Taxonomy" id="257275"/>
    <lineage>
        <taxon>Bacteria</taxon>
        <taxon>Bacillati</taxon>
        <taxon>Actinomycetota</taxon>
        <taxon>Actinomycetes</taxon>
        <taxon>Mycobacteriales</taxon>
        <taxon>Nocardiaceae</taxon>
        <taxon>Nocardia</taxon>
    </lineage>
</organism>
<comment type="caution">
    <text evidence="1">The sequence shown here is derived from an EMBL/GenBank/DDBJ whole genome shotgun (WGS) entry which is preliminary data.</text>
</comment>